<gene>
    <name evidence="3" type="ORF">Lalb_Chr25g0283961</name>
</gene>
<feature type="region of interest" description="Disordered" evidence="1">
    <location>
        <begin position="58"/>
        <end position="91"/>
    </location>
</feature>
<evidence type="ECO:0000256" key="1">
    <source>
        <dbReference type="SAM" id="MobiDB-lite"/>
    </source>
</evidence>
<evidence type="ECO:0000313" key="3">
    <source>
        <dbReference type="EMBL" id="KAE9584960.1"/>
    </source>
</evidence>
<dbReference type="OrthoDB" id="1858978at2759"/>
<accession>A0A6A4N4F2</accession>
<protein>
    <submittedName>
        <fullName evidence="3">Putative neprosin activation peptide</fullName>
    </submittedName>
</protein>
<dbReference type="EMBL" id="WOCE01000025">
    <property type="protein sequence ID" value="KAE9584960.1"/>
    <property type="molecule type" value="Genomic_DNA"/>
</dbReference>
<dbReference type="AlphaFoldDB" id="A0A6A4N4F2"/>
<organism evidence="3 4">
    <name type="scientific">Lupinus albus</name>
    <name type="common">White lupine</name>
    <name type="synonym">Lupinus termis</name>
    <dbReference type="NCBI Taxonomy" id="3870"/>
    <lineage>
        <taxon>Eukaryota</taxon>
        <taxon>Viridiplantae</taxon>
        <taxon>Streptophyta</taxon>
        <taxon>Embryophyta</taxon>
        <taxon>Tracheophyta</taxon>
        <taxon>Spermatophyta</taxon>
        <taxon>Magnoliopsida</taxon>
        <taxon>eudicotyledons</taxon>
        <taxon>Gunneridae</taxon>
        <taxon>Pentapetalae</taxon>
        <taxon>rosids</taxon>
        <taxon>fabids</taxon>
        <taxon>Fabales</taxon>
        <taxon>Fabaceae</taxon>
        <taxon>Papilionoideae</taxon>
        <taxon>50 kb inversion clade</taxon>
        <taxon>genistoids sensu lato</taxon>
        <taxon>core genistoids</taxon>
        <taxon>Genisteae</taxon>
        <taxon>Lupinus</taxon>
    </lineage>
</organism>
<dbReference type="InterPro" id="IPR025521">
    <property type="entry name" value="Neprosin_propep"/>
</dbReference>
<feature type="domain" description="Neprosin activation peptide" evidence="2">
    <location>
        <begin position="1"/>
        <end position="74"/>
    </location>
</feature>
<proteinExistence type="predicted"/>
<dbReference type="Proteomes" id="UP000447434">
    <property type="component" value="Chromosome 25"/>
</dbReference>
<name>A0A6A4N4F2_LUPAL</name>
<feature type="compositionally biased region" description="Low complexity" evidence="1">
    <location>
        <begin position="65"/>
        <end position="74"/>
    </location>
</feature>
<keyword evidence="4" id="KW-1185">Reference proteome</keyword>
<evidence type="ECO:0000259" key="2">
    <source>
        <dbReference type="Pfam" id="PF14365"/>
    </source>
</evidence>
<comment type="caution">
    <text evidence="3">The sequence shown here is derived from an EMBL/GenBank/DDBJ whole genome shotgun (WGS) entry which is preliminary data.</text>
</comment>
<dbReference type="Pfam" id="PF14365">
    <property type="entry name" value="Neprosin_AP"/>
    <property type="match status" value="1"/>
</dbReference>
<reference evidence="4" key="1">
    <citation type="journal article" date="2020" name="Nat. Commun.">
        <title>Genome sequence of the cluster root forming white lupin.</title>
        <authorList>
            <person name="Hufnagel B."/>
            <person name="Marques A."/>
            <person name="Soriano A."/>
            <person name="Marques L."/>
            <person name="Divol F."/>
            <person name="Doumas P."/>
            <person name="Sallet E."/>
            <person name="Mancinotti D."/>
            <person name="Carrere S."/>
            <person name="Marande W."/>
            <person name="Arribat S."/>
            <person name="Keller J."/>
            <person name="Huneau C."/>
            <person name="Blein T."/>
            <person name="Aime D."/>
            <person name="Laguerre M."/>
            <person name="Taylor J."/>
            <person name="Schubert V."/>
            <person name="Nelson M."/>
            <person name="Geu-Flores F."/>
            <person name="Crespi M."/>
            <person name="Gallardo-Guerrero K."/>
            <person name="Delaux P.-M."/>
            <person name="Salse J."/>
            <person name="Berges H."/>
            <person name="Guyot R."/>
            <person name="Gouzy J."/>
            <person name="Peret B."/>
        </authorList>
    </citation>
    <scope>NUCLEOTIDE SEQUENCE [LARGE SCALE GENOMIC DNA]</scope>
    <source>
        <strain evidence="4">cv. Amiga</strain>
    </source>
</reference>
<evidence type="ECO:0000313" key="4">
    <source>
        <dbReference type="Proteomes" id="UP000447434"/>
    </source>
</evidence>
<sequence length="91" mass="10303">MKPKSYSKGHTYDENKVSSISNTFTQPWHKNGKCPKGTIPIRRTTEEDILRAGSIHKFGKKEPNSIPKPISSKSLYQPPSNHEVMTLHTNI</sequence>